<proteinExistence type="inferred from homology"/>
<protein>
    <submittedName>
        <fullName evidence="2">Proposed lipoate regulatory protein YbeD</fullName>
    </submittedName>
</protein>
<sequence length="98" mass="10910">MTDKPEDTTSSEEQESLFEFPCEFPLKAMGKTGEALEIAVLEIVNRHVGDLSEGAVKFNQSSNGKYTSITITFTARSKDHLDKIYMDLSSCAHVLYCI</sequence>
<dbReference type="InterPro" id="IPR007454">
    <property type="entry name" value="UPF0250_YbeD-like"/>
</dbReference>
<dbReference type="HAMAP" id="MF_00659">
    <property type="entry name" value="UPF0250"/>
    <property type="match status" value="1"/>
</dbReference>
<organism evidence="2">
    <name type="scientific">hydrothermal vent metagenome</name>
    <dbReference type="NCBI Taxonomy" id="652676"/>
    <lineage>
        <taxon>unclassified sequences</taxon>
        <taxon>metagenomes</taxon>
        <taxon>ecological metagenomes</taxon>
    </lineage>
</organism>
<dbReference type="AlphaFoldDB" id="A0A3B0XR56"/>
<reference evidence="2" key="1">
    <citation type="submission" date="2018-06" db="EMBL/GenBank/DDBJ databases">
        <authorList>
            <person name="Zhirakovskaya E."/>
        </authorList>
    </citation>
    <scope>NUCLEOTIDE SEQUENCE</scope>
</reference>
<dbReference type="GO" id="GO:0005829">
    <property type="term" value="C:cytosol"/>
    <property type="evidence" value="ECO:0007669"/>
    <property type="project" value="TreeGrafter"/>
</dbReference>
<evidence type="ECO:0000256" key="1">
    <source>
        <dbReference type="ARBA" id="ARBA00008460"/>
    </source>
</evidence>
<dbReference type="EMBL" id="UOFJ01000129">
    <property type="protein sequence ID" value="VAW64379.1"/>
    <property type="molecule type" value="Genomic_DNA"/>
</dbReference>
<dbReference type="PANTHER" id="PTHR38036">
    <property type="entry name" value="UPF0250 PROTEIN YBED"/>
    <property type="match status" value="1"/>
</dbReference>
<dbReference type="SUPFAM" id="SSF117991">
    <property type="entry name" value="YbeD/HP0495-like"/>
    <property type="match status" value="1"/>
</dbReference>
<dbReference type="Pfam" id="PF04359">
    <property type="entry name" value="DUF493"/>
    <property type="match status" value="1"/>
</dbReference>
<comment type="similarity">
    <text evidence="1">Belongs to the UPF0250 family.</text>
</comment>
<evidence type="ECO:0000313" key="2">
    <source>
        <dbReference type="EMBL" id="VAW64379.1"/>
    </source>
</evidence>
<accession>A0A3B0XR56</accession>
<dbReference type="PANTHER" id="PTHR38036:SF1">
    <property type="entry name" value="UPF0250 PROTEIN YBED"/>
    <property type="match status" value="1"/>
</dbReference>
<gene>
    <name evidence="2" type="ORF">MNBD_GAMMA10-1190</name>
</gene>
<name>A0A3B0XR56_9ZZZZ</name>
<dbReference type="InterPro" id="IPR027471">
    <property type="entry name" value="YbeD-like_sf"/>
</dbReference>
<dbReference type="Gene3D" id="3.30.70.260">
    <property type="match status" value="1"/>
</dbReference>